<dbReference type="Proteomes" id="UP000317318">
    <property type="component" value="Chromosome"/>
</dbReference>
<reference evidence="1 2" key="1">
    <citation type="submission" date="2019-02" db="EMBL/GenBank/DDBJ databases">
        <title>Deep-cultivation of Planctomycetes and their phenomic and genomic characterization uncovers novel biology.</title>
        <authorList>
            <person name="Wiegand S."/>
            <person name="Jogler M."/>
            <person name="Boedeker C."/>
            <person name="Pinto D."/>
            <person name="Vollmers J."/>
            <person name="Rivas-Marin E."/>
            <person name="Kohn T."/>
            <person name="Peeters S.H."/>
            <person name="Heuer A."/>
            <person name="Rast P."/>
            <person name="Oberbeckmann S."/>
            <person name="Bunk B."/>
            <person name="Jeske O."/>
            <person name="Meyerdierks A."/>
            <person name="Storesund J.E."/>
            <person name="Kallscheuer N."/>
            <person name="Luecker S."/>
            <person name="Lage O.M."/>
            <person name="Pohl T."/>
            <person name="Merkel B.J."/>
            <person name="Hornburger P."/>
            <person name="Mueller R.-W."/>
            <person name="Bruemmer F."/>
            <person name="Labrenz M."/>
            <person name="Spormann A.M."/>
            <person name="Op den Camp H."/>
            <person name="Overmann J."/>
            <person name="Amann R."/>
            <person name="Jetten M.S.M."/>
            <person name="Mascher T."/>
            <person name="Medema M.H."/>
            <person name="Devos D.P."/>
            <person name="Kaster A.-K."/>
            <person name="Ovreas L."/>
            <person name="Rohde M."/>
            <person name="Galperin M.Y."/>
            <person name="Jogler C."/>
        </authorList>
    </citation>
    <scope>NUCLEOTIDE SEQUENCE [LARGE SCALE GENOMIC DNA]</scope>
    <source>
        <strain evidence="1 2">Pan189</strain>
    </source>
</reference>
<organism evidence="1 2">
    <name type="scientific">Stratiformator vulcanicus</name>
    <dbReference type="NCBI Taxonomy" id="2527980"/>
    <lineage>
        <taxon>Bacteria</taxon>
        <taxon>Pseudomonadati</taxon>
        <taxon>Planctomycetota</taxon>
        <taxon>Planctomycetia</taxon>
        <taxon>Planctomycetales</taxon>
        <taxon>Planctomycetaceae</taxon>
        <taxon>Stratiformator</taxon>
    </lineage>
</organism>
<proteinExistence type="predicted"/>
<dbReference type="KEGG" id="svp:Pan189_26040"/>
<protein>
    <submittedName>
        <fullName evidence="1">Uncharacterized protein</fullName>
    </submittedName>
</protein>
<sequence length="75" mass="8811">MQTAAQERRELEKRVLSNPLWVRCRRLLQDSPRPLRGRRQELVRSIKADIEDRPDLPISADKAKAVETLFRQVFG</sequence>
<dbReference type="AlphaFoldDB" id="A0A517R2X6"/>
<dbReference type="RefSeq" id="WP_145364281.1">
    <property type="nucleotide sequence ID" value="NZ_CP036268.1"/>
</dbReference>
<gene>
    <name evidence="1" type="ORF">Pan189_26040</name>
</gene>
<evidence type="ECO:0000313" key="2">
    <source>
        <dbReference type="Proteomes" id="UP000317318"/>
    </source>
</evidence>
<evidence type="ECO:0000313" key="1">
    <source>
        <dbReference type="EMBL" id="QDT38214.1"/>
    </source>
</evidence>
<keyword evidence="2" id="KW-1185">Reference proteome</keyword>
<dbReference type="EMBL" id="CP036268">
    <property type="protein sequence ID" value="QDT38214.1"/>
    <property type="molecule type" value="Genomic_DNA"/>
</dbReference>
<accession>A0A517R2X6</accession>
<dbReference type="OrthoDB" id="9930090at2"/>
<name>A0A517R2X6_9PLAN</name>